<evidence type="ECO:0000256" key="2">
    <source>
        <dbReference type="ARBA" id="ARBA00008312"/>
    </source>
</evidence>
<keyword evidence="6" id="KW-0274">FAD</keyword>
<dbReference type="Gene3D" id="2.40.30.10">
    <property type="entry name" value="Translation factors"/>
    <property type="match status" value="1"/>
</dbReference>
<dbReference type="KEGG" id="tvi:Thivi_0891"/>
<dbReference type="eggNOG" id="COG1018">
    <property type="taxonomic scope" value="Bacteria"/>
</dbReference>
<keyword evidence="8" id="KW-0560">Oxidoreductase</keyword>
<dbReference type="AlphaFoldDB" id="I3Y7G1"/>
<dbReference type="CDD" id="cd06195">
    <property type="entry name" value="FNR1"/>
    <property type="match status" value="1"/>
</dbReference>
<dbReference type="OrthoDB" id="9784483at2"/>
<name>I3Y7G1_THIV6</name>
<keyword evidence="12" id="KW-1185">Reference proteome</keyword>
<evidence type="ECO:0000256" key="4">
    <source>
        <dbReference type="ARBA" id="ARBA00022630"/>
    </source>
</evidence>
<feature type="domain" description="FAD-binding FR-type" evidence="10">
    <location>
        <begin position="2"/>
        <end position="101"/>
    </location>
</feature>
<dbReference type="SUPFAM" id="SSF63380">
    <property type="entry name" value="Riboflavin synthase domain-like"/>
    <property type="match status" value="1"/>
</dbReference>
<dbReference type="EC" id="1.18.1.2" evidence="3"/>
<dbReference type="InterPro" id="IPR017938">
    <property type="entry name" value="Riboflavin_synthase-like_b-brl"/>
</dbReference>
<dbReference type="Proteomes" id="UP000006062">
    <property type="component" value="Chromosome"/>
</dbReference>
<dbReference type="PANTHER" id="PTHR47878:SF1">
    <property type="entry name" value="FLAVODOXIN_FERREDOXIN--NADP REDUCTASE"/>
    <property type="match status" value="1"/>
</dbReference>
<evidence type="ECO:0000256" key="1">
    <source>
        <dbReference type="ARBA" id="ARBA00001974"/>
    </source>
</evidence>
<keyword evidence="4" id="KW-0285">Flavoprotein</keyword>
<dbReference type="GO" id="GO:0034599">
    <property type="term" value="P:cellular response to oxidative stress"/>
    <property type="evidence" value="ECO:0007669"/>
    <property type="project" value="TreeGrafter"/>
</dbReference>
<evidence type="ECO:0000313" key="11">
    <source>
        <dbReference type="EMBL" id="AFL72929.1"/>
    </source>
</evidence>
<dbReference type="EMBL" id="CP003154">
    <property type="protein sequence ID" value="AFL72929.1"/>
    <property type="molecule type" value="Genomic_DNA"/>
</dbReference>
<evidence type="ECO:0000313" key="12">
    <source>
        <dbReference type="Proteomes" id="UP000006062"/>
    </source>
</evidence>
<keyword evidence="7" id="KW-0521">NADP</keyword>
<comment type="similarity">
    <text evidence="2">Belongs to the ferredoxin--NADP reductase type 1 family.</text>
</comment>
<proteinExistence type="inferred from homology"/>
<dbReference type="Pfam" id="PF00175">
    <property type="entry name" value="NAD_binding_1"/>
    <property type="match status" value="1"/>
</dbReference>
<dbReference type="GO" id="GO:0000166">
    <property type="term" value="F:nucleotide binding"/>
    <property type="evidence" value="ECO:0007669"/>
    <property type="project" value="UniProtKB-KW"/>
</dbReference>
<keyword evidence="5" id="KW-0547">Nucleotide-binding</keyword>
<dbReference type="RefSeq" id="WP_014777417.1">
    <property type="nucleotide sequence ID" value="NC_018012.1"/>
</dbReference>
<dbReference type="InterPro" id="IPR039261">
    <property type="entry name" value="FNR_nucleotide-bd"/>
</dbReference>
<dbReference type="InterPro" id="IPR051930">
    <property type="entry name" value="FNR_type-1"/>
</dbReference>
<organism evidence="11 12">
    <name type="scientific">Thiocystis violascens (strain ATCC 17096 / DSM 198 / 6111)</name>
    <name type="common">Chromatium violascens</name>
    <dbReference type="NCBI Taxonomy" id="765911"/>
    <lineage>
        <taxon>Bacteria</taxon>
        <taxon>Pseudomonadati</taxon>
        <taxon>Pseudomonadota</taxon>
        <taxon>Gammaproteobacteria</taxon>
        <taxon>Chromatiales</taxon>
        <taxon>Chromatiaceae</taxon>
        <taxon>Thiocystis</taxon>
    </lineage>
</organism>
<protein>
    <recommendedName>
        <fullName evidence="3">ferredoxin--NADP(+) reductase</fullName>
        <ecNumber evidence="3">1.18.1.2</ecNumber>
    </recommendedName>
</protein>
<evidence type="ECO:0000256" key="9">
    <source>
        <dbReference type="ARBA" id="ARBA00047776"/>
    </source>
</evidence>
<evidence type="ECO:0000259" key="10">
    <source>
        <dbReference type="PROSITE" id="PS51384"/>
    </source>
</evidence>
<dbReference type="InterPro" id="IPR033892">
    <property type="entry name" value="FNR_bac"/>
</dbReference>
<dbReference type="Gene3D" id="3.40.50.80">
    <property type="entry name" value="Nucleotide-binding domain of ferredoxin-NADP reductase (FNR) module"/>
    <property type="match status" value="1"/>
</dbReference>
<dbReference type="InterPro" id="IPR008333">
    <property type="entry name" value="Cbr1-like_FAD-bd_dom"/>
</dbReference>
<evidence type="ECO:0000256" key="6">
    <source>
        <dbReference type="ARBA" id="ARBA00022827"/>
    </source>
</evidence>
<evidence type="ECO:0000256" key="5">
    <source>
        <dbReference type="ARBA" id="ARBA00022741"/>
    </source>
</evidence>
<evidence type="ECO:0000256" key="3">
    <source>
        <dbReference type="ARBA" id="ARBA00013223"/>
    </source>
</evidence>
<evidence type="ECO:0000256" key="7">
    <source>
        <dbReference type="ARBA" id="ARBA00022857"/>
    </source>
</evidence>
<sequence>MNDWVKAKAIGKHQWAEGLYSLQFDAPIADFKAGQYIKVALEIDGERIGRPYSLVNAPQDRPLEIYFNEVPEGPLTPPLSALNPGDEVWMTATAGGIFTLETVEPAETLWLLATGTGLGVYLSILRTAEPWERFKRVILVHGVRQAADLAYGETLSEIAGRYGDRFSFVAAVSREQSPGALPGRITDLLTSGQLEAQVGATIDPATSHVMLCGNSAMIKDAKAILEARGLVRHRRHAPGQYTTEQYH</sequence>
<dbReference type="PANTHER" id="PTHR47878">
    <property type="entry name" value="OXIDOREDUCTASE FAD/NAD(P)-BINDING DOMAIN PROTEIN"/>
    <property type="match status" value="1"/>
</dbReference>
<dbReference type="Pfam" id="PF00970">
    <property type="entry name" value="FAD_binding_6"/>
    <property type="match status" value="1"/>
</dbReference>
<dbReference type="HOGENOM" id="CLU_003827_3_0_6"/>
<reference evidence="11 12" key="1">
    <citation type="submission" date="2012-06" db="EMBL/GenBank/DDBJ databases">
        <title>Complete sequence of Thiocystis violascens DSM 198.</title>
        <authorList>
            <consortium name="US DOE Joint Genome Institute"/>
            <person name="Lucas S."/>
            <person name="Han J."/>
            <person name="Lapidus A."/>
            <person name="Cheng J.-F."/>
            <person name="Goodwin L."/>
            <person name="Pitluck S."/>
            <person name="Peters L."/>
            <person name="Ovchinnikova G."/>
            <person name="Teshima H."/>
            <person name="Detter J.C."/>
            <person name="Han C."/>
            <person name="Tapia R."/>
            <person name="Land M."/>
            <person name="Hauser L."/>
            <person name="Kyrpides N."/>
            <person name="Ivanova N."/>
            <person name="Pagani I."/>
            <person name="Vogl K."/>
            <person name="Liu Z."/>
            <person name="Frigaard N.-U."/>
            <person name="Bryant D."/>
            <person name="Woyke T."/>
        </authorList>
    </citation>
    <scope>NUCLEOTIDE SEQUENCE [LARGE SCALE GENOMIC DNA]</scope>
    <source>
        <strain evidence="12">ATCC 17096 / DSM 198 / 6111</strain>
    </source>
</reference>
<gene>
    <name evidence="11" type="ordered locus">Thivi_0891</name>
</gene>
<comment type="cofactor">
    <cofactor evidence="1">
        <name>FAD</name>
        <dbReference type="ChEBI" id="CHEBI:57692"/>
    </cofactor>
</comment>
<accession>I3Y7G1</accession>
<dbReference type="STRING" id="765911.Thivi_0891"/>
<dbReference type="GO" id="GO:0042167">
    <property type="term" value="P:heme catabolic process"/>
    <property type="evidence" value="ECO:0007669"/>
    <property type="project" value="TreeGrafter"/>
</dbReference>
<dbReference type="GO" id="GO:0004324">
    <property type="term" value="F:ferredoxin-NADP+ reductase activity"/>
    <property type="evidence" value="ECO:0007669"/>
    <property type="project" value="UniProtKB-EC"/>
</dbReference>
<dbReference type="SUPFAM" id="SSF52343">
    <property type="entry name" value="Ferredoxin reductase-like, C-terminal NADP-linked domain"/>
    <property type="match status" value="1"/>
</dbReference>
<dbReference type="InterPro" id="IPR001433">
    <property type="entry name" value="OxRdtase_FAD/NAD-bd"/>
</dbReference>
<dbReference type="PROSITE" id="PS51384">
    <property type="entry name" value="FAD_FR"/>
    <property type="match status" value="1"/>
</dbReference>
<evidence type="ECO:0000256" key="8">
    <source>
        <dbReference type="ARBA" id="ARBA00023002"/>
    </source>
</evidence>
<comment type="catalytic activity">
    <reaction evidence="9">
        <text>2 reduced [2Fe-2S]-[ferredoxin] + NADP(+) + H(+) = 2 oxidized [2Fe-2S]-[ferredoxin] + NADPH</text>
        <dbReference type="Rhea" id="RHEA:20125"/>
        <dbReference type="Rhea" id="RHEA-COMP:10000"/>
        <dbReference type="Rhea" id="RHEA-COMP:10001"/>
        <dbReference type="ChEBI" id="CHEBI:15378"/>
        <dbReference type="ChEBI" id="CHEBI:33737"/>
        <dbReference type="ChEBI" id="CHEBI:33738"/>
        <dbReference type="ChEBI" id="CHEBI:57783"/>
        <dbReference type="ChEBI" id="CHEBI:58349"/>
        <dbReference type="EC" id="1.18.1.2"/>
    </reaction>
</comment>
<dbReference type="InterPro" id="IPR017927">
    <property type="entry name" value="FAD-bd_FR_type"/>
</dbReference>